<reference evidence="2 3" key="1">
    <citation type="journal article" date="2009" name="PLoS Genet.">
        <title>Genomic analysis of the basal lineage fungus Rhizopus oryzae reveals a whole-genome duplication.</title>
        <authorList>
            <person name="Ma L.-J."/>
            <person name="Ibrahim A.S."/>
            <person name="Skory C."/>
            <person name="Grabherr M.G."/>
            <person name="Burger G."/>
            <person name="Butler M."/>
            <person name="Elias M."/>
            <person name="Idnurm A."/>
            <person name="Lang B.F."/>
            <person name="Sone T."/>
            <person name="Abe A."/>
            <person name="Calvo S.E."/>
            <person name="Corrochano L.M."/>
            <person name="Engels R."/>
            <person name="Fu J."/>
            <person name="Hansberg W."/>
            <person name="Kim J.-M."/>
            <person name="Kodira C.D."/>
            <person name="Koehrsen M.J."/>
            <person name="Liu B."/>
            <person name="Miranda-Saavedra D."/>
            <person name="O'Leary S."/>
            <person name="Ortiz-Castellanos L."/>
            <person name="Poulter R."/>
            <person name="Rodriguez-Romero J."/>
            <person name="Ruiz-Herrera J."/>
            <person name="Shen Y.-Q."/>
            <person name="Zeng Q."/>
            <person name="Galagan J."/>
            <person name="Birren B.W."/>
            <person name="Cuomo C.A."/>
            <person name="Wickes B.L."/>
        </authorList>
    </citation>
    <scope>NUCLEOTIDE SEQUENCE [LARGE SCALE GENOMIC DNA]</scope>
    <source>
        <strain evidence="3">RA 99-880 / ATCC MYA-4621 / FGSC 9543 / NRRL 43880</strain>
    </source>
</reference>
<dbReference type="eggNOG" id="KOG0714">
    <property type="taxonomic scope" value="Eukaryota"/>
</dbReference>
<protein>
    <submittedName>
        <fullName evidence="2">Uncharacterized protein</fullName>
    </submittedName>
</protein>
<dbReference type="PANTHER" id="PTHR13568:SF9">
    <property type="entry name" value="TRANSMEMBRANE PROTEIN 203"/>
    <property type="match status" value="1"/>
</dbReference>
<sequence length="301" mass="34694">MVDSLGPSAMLLDPEIESIVLAFFALVSLLLICFLLELVFICLKVDRVIDWSWQFLFIPIWIADGLVLWITFYRIKNNLMNQTPNNNREEEQEELLNTGKYKKRSSHRQYLPLIELVLIIAFQLLIVAYLDNYNIYLPYTVLPYYGYELIHTFTVGKRGWIVRSTVLIQLTCIVIYHNHWSLLFIPIYFLGIFYAIKLWKQYKQTTVMADQQLAQQAKLLVFTVSIIYGVSATLFYTVLGLIIVRLEGAISIRLSLILIPVFVVMGIVLCCTGCCLPCMLIASSFSPEQDIVDPNRRITSV</sequence>
<keyword evidence="1" id="KW-1133">Transmembrane helix</keyword>
<dbReference type="EMBL" id="CH476735">
    <property type="protein sequence ID" value="EIE81064.1"/>
    <property type="molecule type" value="Genomic_DNA"/>
</dbReference>
<keyword evidence="1" id="KW-0472">Membrane</keyword>
<dbReference type="OrthoDB" id="10250354at2759"/>
<proteinExistence type="predicted"/>
<organism evidence="2 3">
    <name type="scientific">Rhizopus delemar (strain RA 99-880 / ATCC MYA-4621 / FGSC 9543 / NRRL 43880)</name>
    <name type="common">Mucormycosis agent</name>
    <name type="synonym">Rhizopus arrhizus var. delemar</name>
    <dbReference type="NCBI Taxonomy" id="246409"/>
    <lineage>
        <taxon>Eukaryota</taxon>
        <taxon>Fungi</taxon>
        <taxon>Fungi incertae sedis</taxon>
        <taxon>Mucoromycota</taxon>
        <taxon>Mucoromycotina</taxon>
        <taxon>Mucoromycetes</taxon>
        <taxon>Mucorales</taxon>
        <taxon>Mucorineae</taxon>
        <taxon>Rhizopodaceae</taxon>
        <taxon>Rhizopus</taxon>
    </lineage>
</organism>
<dbReference type="Pfam" id="PF10269">
    <property type="entry name" value="Tmemb_185A"/>
    <property type="match status" value="1"/>
</dbReference>
<dbReference type="RefSeq" id="XP_067516460.1">
    <property type="nucleotide sequence ID" value="XM_067660359.1"/>
</dbReference>
<dbReference type="InterPro" id="IPR019396">
    <property type="entry name" value="TM_Fragile-X-F-assoc"/>
</dbReference>
<feature type="transmembrane region" description="Helical" evidence="1">
    <location>
        <begin position="182"/>
        <end position="199"/>
    </location>
</feature>
<name>I1BXY4_RHIO9</name>
<evidence type="ECO:0000313" key="2">
    <source>
        <dbReference type="EMBL" id="EIE81064.1"/>
    </source>
</evidence>
<dbReference type="AlphaFoldDB" id="I1BXY4"/>
<dbReference type="STRING" id="246409.I1BXY4"/>
<dbReference type="VEuPathDB" id="FungiDB:RO3G_05769"/>
<feature type="transmembrane region" description="Helical" evidence="1">
    <location>
        <begin position="219"/>
        <end position="244"/>
    </location>
</feature>
<evidence type="ECO:0000313" key="3">
    <source>
        <dbReference type="Proteomes" id="UP000009138"/>
    </source>
</evidence>
<dbReference type="PANTHER" id="PTHR13568">
    <property type="entry name" value="FAM11A, B PROTEIN"/>
    <property type="match status" value="1"/>
</dbReference>
<dbReference type="GeneID" id="93612740"/>
<keyword evidence="3" id="KW-1185">Reference proteome</keyword>
<dbReference type="Proteomes" id="UP000009138">
    <property type="component" value="Unassembled WGS sequence"/>
</dbReference>
<dbReference type="OMA" id="NMADTMG"/>
<keyword evidence="1" id="KW-0812">Transmembrane</keyword>
<gene>
    <name evidence="2" type="ORF">RO3G_05769</name>
</gene>
<feature type="transmembrane region" description="Helical" evidence="1">
    <location>
        <begin position="20"/>
        <end position="41"/>
    </location>
</feature>
<feature type="transmembrane region" description="Helical" evidence="1">
    <location>
        <begin position="53"/>
        <end position="72"/>
    </location>
</feature>
<dbReference type="InParanoid" id="I1BXY4"/>
<accession>I1BXY4</accession>
<feature type="transmembrane region" description="Helical" evidence="1">
    <location>
        <begin position="110"/>
        <end position="130"/>
    </location>
</feature>
<feature type="transmembrane region" description="Helical" evidence="1">
    <location>
        <begin position="256"/>
        <end position="282"/>
    </location>
</feature>
<evidence type="ECO:0000256" key="1">
    <source>
        <dbReference type="SAM" id="Phobius"/>
    </source>
</evidence>